<dbReference type="OrthoDB" id="9770517at2"/>
<comment type="similarity">
    <text evidence="1 2">Belongs to the outer membrane factor (OMF) (TC 1.B.17) family.</text>
</comment>
<dbReference type="EMBL" id="WJBU01000007">
    <property type="protein sequence ID" value="MRD47279.1"/>
    <property type="molecule type" value="Genomic_DNA"/>
</dbReference>
<keyword evidence="2" id="KW-0812">Transmembrane</keyword>
<dbReference type="Gene3D" id="2.20.200.10">
    <property type="entry name" value="Outer membrane efflux proteins (OEP)"/>
    <property type="match status" value="1"/>
</dbReference>
<dbReference type="GO" id="GO:0005886">
    <property type="term" value="C:plasma membrane"/>
    <property type="evidence" value="ECO:0007669"/>
    <property type="project" value="UniProtKB-SubCell"/>
</dbReference>
<dbReference type="RefSeq" id="WP_153584623.1">
    <property type="nucleotide sequence ID" value="NZ_WJBU01000007.1"/>
</dbReference>
<evidence type="ECO:0000256" key="2">
    <source>
        <dbReference type="RuleBase" id="RU362097"/>
    </source>
</evidence>
<comment type="subcellular location">
    <subcellularLocation>
        <location evidence="2">Cell membrane</location>
        <topology evidence="2">Lipid-anchor</topology>
    </subcellularLocation>
</comment>
<keyword evidence="2" id="KW-1134">Transmembrane beta strand</keyword>
<dbReference type="PROSITE" id="PS51257">
    <property type="entry name" value="PROKAR_LIPOPROTEIN"/>
    <property type="match status" value="1"/>
</dbReference>
<dbReference type="Pfam" id="PF02321">
    <property type="entry name" value="OEP"/>
    <property type="match status" value="2"/>
</dbReference>
<name>A0A844B6J4_9BURK</name>
<evidence type="ECO:0000313" key="3">
    <source>
        <dbReference type="EMBL" id="MRD47279.1"/>
    </source>
</evidence>
<dbReference type="Gene3D" id="1.20.1600.10">
    <property type="entry name" value="Outer membrane efflux proteins (OEP)"/>
    <property type="match status" value="1"/>
</dbReference>
<dbReference type="InterPro" id="IPR003423">
    <property type="entry name" value="OMP_efflux"/>
</dbReference>
<dbReference type="GO" id="GO:0015562">
    <property type="term" value="F:efflux transmembrane transporter activity"/>
    <property type="evidence" value="ECO:0007669"/>
    <property type="project" value="InterPro"/>
</dbReference>
<accession>A0A844B6J4</accession>
<dbReference type="Proteomes" id="UP000487350">
    <property type="component" value="Unassembled WGS sequence"/>
</dbReference>
<organism evidence="3 4">
    <name type="scientific">Caenimonas koreensis DSM 17982</name>
    <dbReference type="NCBI Taxonomy" id="1121255"/>
    <lineage>
        <taxon>Bacteria</taxon>
        <taxon>Pseudomonadati</taxon>
        <taxon>Pseudomonadota</taxon>
        <taxon>Betaproteobacteria</taxon>
        <taxon>Burkholderiales</taxon>
        <taxon>Comamonadaceae</taxon>
        <taxon>Caenimonas</taxon>
    </lineage>
</organism>
<dbReference type="AlphaFoldDB" id="A0A844B6J4"/>
<proteinExistence type="inferred from homology"/>
<evidence type="ECO:0000256" key="1">
    <source>
        <dbReference type="ARBA" id="ARBA00007613"/>
    </source>
</evidence>
<sequence length="462" mass="48999">MKLQRTILAVAMAGAIGGCAVGPVYQRPAVETPAAFKEGQGEWVRAVPADMLERGPWWQLFQDPVLNELAAQVEVSNQNVAVAVAAYAQARALTAQQRATLFPTVDLSVSANRSGGGGGPAANRFQVGLGGGWEPDVWGRLRTAVNAANAGEQASLADLQSAKLSAQGELALNYFNLRQLDSQIELQKQTIAGYERSQTIATNRYNAGIVAKTDVLQSQTQLINARADMLGLERQRATLEHAIAVLVGRAPANFSIAARPVWQGEVPDVPVDVPSTLLLRRPDIAAAERRVEQANEQIGIARAAYFPNISLSASAGQGAARIGDLFSSSALAWSIGASLAQALFDGGARSARVDSARAGLESAAARYRQTVLSAFQEVEDQLIASRILQQQLVLRQQASQAASLVEQQVLNRYLAGQVSYTEVVSAQVTAQSARRALVAAQSDRQVAAVALIQAMGGGWRGL</sequence>
<evidence type="ECO:0000313" key="4">
    <source>
        <dbReference type="Proteomes" id="UP000487350"/>
    </source>
</evidence>
<dbReference type="InterPro" id="IPR010131">
    <property type="entry name" value="MdtP/NodT-like"/>
</dbReference>
<reference evidence="3 4" key="1">
    <citation type="submission" date="2019-11" db="EMBL/GenBank/DDBJ databases">
        <title>Caenimonas koreensis gen. nov., sp. nov., isolated from activated sludge.</title>
        <authorList>
            <person name="Seung H.R."/>
        </authorList>
    </citation>
    <scope>NUCLEOTIDE SEQUENCE [LARGE SCALE GENOMIC DNA]</scope>
    <source>
        <strain evidence="3 4">EMB320</strain>
    </source>
</reference>
<dbReference type="SUPFAM" id="SSF56954">
    <property type="entry name" value="Outer membrane efflux proteins (OEP)"/>
    <property type="match status" value="1"/>
</dbReference>
<comment type="caution">
    <text evidence="3">The sequence shown here is derived from an EMBL/GenBank/DDBJ whole genome shotgun (WGS) entry which is preliminary data.</text>
</comment>
<dbReference type="NCBIfam" id="TIGR01845">
    <property type="entry name" value="outer_NodT"/>
    <property type="match status" value="1"/>
</dbReference>
<protein>
    <submittedName>
        <fullName evidence="3">Efflux transporter outer membrane subunit</fullName>
    </submittedName>
</protein>
<keyword evidence="2" id="KW-0472">Membrane</keyword>
<dbReference type="PANTHER" id="PTHR30203:SF33">
    <property type="entry name" value="BLR4455 PROTEIN"/>
    <property type="match status" value="1"/>
</dbReference>
<keyword evidence="4" id="KW-1185">Reference proteome</keyword>
<dbReference type="PANTHER" id="PTHR30203">
    <property type="entry name" value="OUTER MEMBRANE CATION EFFLUX PROTEIN"/>
    <property type="match status" value="1"/>
</dbReference>
<gene>
    <name evidence="3" type="ORF">GHT07_08305</name>
</gene>
<keyword evidence="2" id="KW-0449">Lipoprotein</keyword>
<keyword evidence="2" id="KW-0564">Palmitate</keyword>